<evidence type="ECO:0000313" key="2">
    <source>
        <dbReference type="EMBL" id="PVG81410.1"/>
    </source>
</evidence>
<accession>A0A2T8F6S4</accession>
<organism evidence="2 3">
    <name type="scientific">Nocardioides gansuensis</name>
    <dbReference type="NCBI Taxonomy" id="2138300"/>
    <lineage>
        <taxon>Bacteria</taxon>
        <taxon>Bacillati</taxon>
        <taxon>Actinomycetota</taxon>
        <taxon>Actinomycetes</taxon>
        <taxon>Propionibacteriales</taxon>
        <taxon>Nocardioidaceae</taxon>
        <taxon>Nocardioides</taxon>
    </lineage>
</organism>
<reference evidence="2 3" key="1">
    <citation type="submission" date="2018-04" db="EMBL/GenBank/DDBJ databases">
        <title>Genome of Nocardioides gansuensis WSJ-1.</title>
        <authorList>
            <person name="Wu S."/>
            <person name="Wang G."/>
        </authorList>
    </citation>
    <scope>NUCLEOTIDE SEQUENCE [LARGE SCALE GENOMIC DNA]</scope>
    <source>
        <strain evidence="2 3">WSJ-1</strain>
    </source>
</reference>
<dbReference type="AlphaFoldDB" id="A0A2T8F6S4"/>
<dbReference type="EMBL" id="QDGZ01000008">
    <property type="protein sequence ID" value="PVG81410.1"/>
    <property type="molecule type" value="Genomic_DNA"/>
</dbReference>
<dbReference type="OrthoDB" id="9807923at2"/>
<name>A0A2T8F6S4_9ACTN</name>
<sequence length="156" mass="17080">MPSFSTARSTTIAADPAVVHALIEDFRAWRKWSPWEDLDPDLKRTYSGPERGVGSRYEWSGNKKAGQGSMEIVESDPPGSGPGRVVIDLEFLKPFKARNTTRYDLKPTGAGTDVTWTMSGERNVLMAVAGALFFDKAIGKDFEKGLARLKAAAEVT</sequence>
<dbReference type="SUPFAM" id="SSF55961">
    <property type="entry name" value="Bet v1-like"/>
    <property type="match status" value="1"/>
</dbReference>
<evidence type="ECO:0000256" key="1">
    <source>
        <dbReference type="SAM" id="MobiDB-lite"/>
    </source>
</evidence>
<dbReference type="Proteomes" id="UP000246018">
    <property type="component" value="Unassembled WGS sequence"/>
</dbReference>
<evidence type="ECO:0000313" key="3">
    <source>
        <dbReference type="Proteomes" id="UP000246018"/>
    </source>
</evidence>
<comment type="caution">
    <text evidence="2">The sequence shown here is derived from an EMBL/GenBank/DDBJ whole genome shotgun (WGS) entry which is preliminary data.</text>
</comment>
<gene>
    <name evidence="2" type="ORF">DDE18_18150</name>
</gene>
<dbReference type="CDD" id="cd07818">
    <property type="entry name" value="SRPBCC_1"/>
    <property type="match status" value="1"/>
</dbReference>
<protein>
    <submittedName>
        <fullName evidence="2">Transcriptional regulator</fullName>
    </submittedName>
</protein>
<dbReference type="Gene3D" id="3.30.530.20">
    <property type="match status" value="1"/>
</dbReference>
<keyword evidence="3" id="KW-1185">Reference proteome</keyword>
<dbReference type="Pfam" id="PF10604">
    <property type="entry name" value="Polyketide_cyc2"/>
    <property type="match status" value="1"/>
</dbReference>
<proteinExistence type="predicted"/>
<dbReference type="RefSeq" id="WP_116573692.1">
    <property type="nucleotide sequence ID" value="NZ_QDGZ01000008.1"/>
</dbReference>
<dbReference type="InterPro" id="IPR019587">
    <property type="entry name" value="Polyketide_cyclase/dehydratase"/>
</dbReference>
<dbReference type="InterPro" id="IPR023393">
    <property type="entry name" value="START-like_dom_sf"/>
</dbReference>
<feature type="region of interest" description="Disordered" evidence="1">
    <location>
        <begin position="45"/>
        <end position="81"/>
    </location>
</feature>